<dbReference type="AlphaFoldDB" id="A0AAD5UZ75"/>
<name>A0AAD5UZ75_9APHY</name>
<dbReference type="EMBL" id="JANAWD010000401">
    <property type="protein sequence ID" value="KAJ3480022.1"/>
    <property type="molecule type" value="Genomic_DNA"/>
</dbReference>
<comment type="caution">
    <text evidence="1">The sequence shown here is derived from an EMBL/GenBank/DDBJ whole genome shotgun (WGS) entry which is preliminary data.</text>
</comment>
<evidence type="ECO:0000313" key="1">
    <source>
        <dbReference type="EMBL" id="KAJ3480022.1"/>
    </source>
</evidence>
<dbReference type="Proteomes" id="UP001212997">
    <property type="component" value="Unassembled WGS sequence"/>
</dbReference>
<dbReference type="Gene3D" id="3.80.10.10">
    <property type="entry name" value="Ribonuclease Inhibitor"/>
    <property type="match status" value="1"/>
</dbReference>
<reference evidence="1" key="1">
    <citation type="submission" date="2022-07" db="EMBL/GenBank/DDBJ databases">
        <title>Genome Sequence of Physisporinus lineatus.</title>
        <authorList>
            <person name="Buettner E."/>
        </authorList>
    </citation>
    <scope>NUCLEOTIDE SEQUENCE</scope>
    <source>
        <strain evidence="1">VT162</strain>
    </source>
</reference>
<accession>A0AAD5UZ75</accession>
<proteinExistence type="predicted"/>
<evidence type="ECO:0000313" key="2">
    <source>
        <dbReference type="Proteomes" id="UP001212997"/>
    </source>
</evidence>
<gene>
    <name evidence="1" type="ORF">NLI96_g8652</name>
</gene>
<organism evidence="1 2">
    <name type="scientific">Meripilus lineatus</name>
    <dbReference type="NCBI Taxonomy" id="2056292"/>
    <lineage>
        <taxon>Eukaryota</taxon>
        <taxon>Fungi</taxon>
        <taxon>Dikarya</taxon>
        <taxon>Basidiomycota</taxon>
        <taxon>Agaricomycotina</taxon>
        <taxon>Agaricomycetes</taxon>
        <taxon>Polyporales</taxon>
        <taxon>Meripilaceae</taxon>
        <taxon>Meripilus</taxon>
    </lineage>
</organism>
<keyword evidence="2" id="KW-1185">Reference proteome</keyword>
<sequence length="350" mass="39878">MQGKSTLPAELYREIFQHISKPDLCVLSRSSRVLQADAEFFIYQHIESNRRPETAQFCSLITKTTRFHSLVRTLHISNGDDPTIGSVEYWSGISALLGCLAHLEDLRIYDSLENPNAWVLASCRARLSKIGCDFLMDQYLASFFQSQANICRIDWTDSSRDTVAGNDIEKWAPEKSRLPPSATMLTTNSPRFALKMLGSSRLTHLWIYGPCAPPGEEEGWMHFIQNFRDIGTLRSLRLSLPHRRRPLISVLAHLAKYALNLRSLGFVTWFDAKDQEMFSLLAGLKKLSSLVTWSVISAETSRKLAEWCPSLRLVACLHYSYSHEYVFLPVNPMGIPHAVHDPEYKLWKDA</sequence>
<evidence type="ECO:0008006" key="3">
    <source>
        <dbReference type="Google" id="ProtNLM"/>
    </source>
</evidence>
<dbReference type="InterPro" id="IPR032675">
    <property type="entry name" value="LRR_dom_sf"/>
</dbReference>
<protein>
    <recommendedName>
        <fullName evidence="3">F-box domain-containing protein</fullName>
    </recommendedName>
</protein>